<proteinExistence type="predicted"/>
<dbReference type="InterPro" id="IPR016181">
    <property type="entry name" value="Acyl_CoA_acyltransferase"/>
</dbReference>
<keyword evidence="3" id="KW-1185">Reference proteome</keyword>
<dbReference type="SUPFAM" id="SSF55729">
    <property type="entry name" value="Acyl-CoA N-acyltransferases (Nat)"/>
    <property type="match status" value="1"/>
</dbReference>
<accession>A0ABT6NAP2</accession>
<gene>
    <name evidence="2" type="ORF">QE109_04905</name>
</gene>
<evidence type="ECO:0000313" key="3">
    <source>
        <dbReference type="Proteomes" id="UP001158045"/>
    </source>
</evidence>
<organism evidence="2 3">
    <name type="scientific">Fusibacter bizertensis</name>
    <dbReference type="NCBI Taxonomy" id="1488331"/>
    <lineage>
        <taxon>Bacteria</taxon>
        <taxon>Bacillati</taxon>
        <taxon>Bacillota</taxon>
        <taxon>Clostridia</taxon>
        <taxon>Eubacteriales</taxon>
        <taxon>Eubacteriales Family XII. Incertae Sedis</taxon>
        <taxon>Fusibacter</taxon>
    </lineage>
</organism>
<protein>
    <submittedName>
        <fullName evidence="2">GNAT family N-acetyltransferase</fullName>
    </submittedName>
</protein>
<dbReference type="Pfam" id="PF00583">
    <property type="entry name" value="Acetyltransf_1"/>
    <property type="match status" value="1"/>
</dbReference>
<dbReference type="Gene3D" id="3.40.630.30">
    <property type="match status" value="1"/>
</dbReference>
<evidence type="ECO:0000259" key="1">
    <source>
        <dbReference type="PROSITE" id="PS51186"/>
    </source>
</evidence>
<dbReference type="PROSITE" id="PS51186">
    <property type="entry name" value="GNAT"/>
    <property type="match status" value="1"/>
</dbReference>
<dbReference type="Proteomes" id="UP001158045">
    <property type="component" value="Unassembled WGS sequence"/>
</dbReference>
<name>A0ABT6NAP2_9FIRM</name>
<evidence type="ECO:0000313" key="2">
    <source>
        <dbReference type="EMBL" id="MDH8677474.1"/>
    </source>
</evidence>
<reference evidence="2 3" key="1">
    <citation type="submission" date="2023-04" db="EMBL/GenBank/DDBJ databases">
        <title>Fusibacter bizertensis strain WBS, isolated from littoral bottom sediments of the Arctic seas - biochemical and genomic analysis.</title>
        <authorList>
            <person name="Brioukhanov A.L."/>
        </authorList>
    </citation>
    <scope>NUCLEOTIDE SEQUENCE [LARGE SCALE GENOMIC DNA]</scope>
    <source>
        <strain evidence="2 3">WBS</strain>
    </source>
</reference>
<comment type="caution">
    <text evidence="2">The sequence shown here is derived from an EMBL/GenBank/DDBJ whole genome shotgun (WGS) entry which is preliminary data.</text>
</comment>
<sequence length="151" mass="17716">MIKLKKAQIEDAEMLTKIAVDSEATWGFDDEFMNLFEILYDVTPDFISSQLVYELYDEDQCVGFFGIVKEELISILEFFYISADFIRKGYGKIMWEKLVEVCKENQISLVEFVTSPEAMPFYQSRGAILMENVISMVMPKREIPKMRFEIR</sequence>
<dbReference type="EMBL" id="JARYZI010000002">
    <property type="protein sequence ID" value="MDH8677474.1"/>
    <property type="molecule type" value="Genomic_DNA"/>
</dbReference>
<dbReference type="InterPro" id="IPR000182">
    <property type="entry name" value="GNAT_dom"/>
</dbReference>
<feature type="domain" description="N-acetyltransferase" evidence="1">
    <location>
        <begin position="2"/>
        <end position="141"/>
    </location>
</feature>
<dbReference type="CDD" id="cd04301">
    <property type="entry name" value="NAT_SF"/>
    <property type="match status" value="1"/>
</dbReference>
<dbReference type="RefSeq" id="WP_281093288.1">
    <property type="nucleotide sequence ID" value="NZ_JARYZI010000002.1"/>
</dbReference>